<dbReference type="InterPro" id="IPR017850">
    <property type="entry name" value="Alkaline_phosphatase_core_sf"/>
</dbReference>
<evidence type="ECO:0000256" key="14">
    <source>
        <dbReference type="RuleBase" id="RU367138"/>
    </source>
</evidence>
<proteinExistence type="inferred from homology"/>
<dbReference type="PANTHER" id="PTHR12250">
    <property type="entry name" value="PHOSPHATIDYLINOSITOL GLYCAN, CLASS N"/>
    <property type="match status" value="1"/>
</dbReference>
<evidence type="ECO:0000256" key="11">
    <source>
        <dbReference type="ARBA" id="ARBA00023180"/>
    </source>
</evidence>
<dbReference type="STRING" id="741276.A0A2S5B449"/>
<keyword evidence="5 14" id="KW-0337">GPI-anchor biosynthesis</keyword>
<evidence type="ECO:0000256" key="5">
    <source>
        <dbReference type="ARBA" id="ARBA00022502"/>
    </source>
</evidence>
<evidence type="ECO:0000256" key="13">
    <source>
        <dbReference type="ARBA" id="ARBA00024850"/>
    </source>
</evidence>
<feature type="transmembrane region" description="Helical" evidence="14">
    <location>
        <begin position="929"/>
        <end position="953"/>
    </location>
</feature>
<evidence type="ECO:0000256" key="6">
    <source>
        <dbReference type="ARBA" id="ARBA00022679"/>
    </source>
</evidence>
<evidence type="ECO:0000256" key="1">
    <source>
        <dbReference type="ARBA" id="ARBA00004477"/>
    </source>
</evidence>
<sequence length="958" mass="105171">MPSKGLQLLLISLLFHVVYLNSIFSVYFRSQVVDVAERFKVETEDGERLAKRVVLIVGDGLRADKLFQTYPNPPFPSSDALPAPISALAHSLADGDEHATTPAPYLRSLIQDGEAQWGVSHTRVPTESRPGHVALIGGMYEDVSAVTRGWTTNPVPFDSVFNQSSHAFTFGSPDILPMFKLGASDPDRVRAFSYDEEAEDFTADAVHLDLWVLDQLKQLLRNASSDPVLYAHLHEPGVVFFEHLLGLDTTGHSYRPHGAEYHRNIRVVDHVVKETVELLREFYKDDGETAFVFTADHGMSSVGNHGDGHPDNTRTPLVAWGKGVRRTADFEEPALHDDYSIEWCLRGVRRDVDQADIAILMSTLAGIPVPANSAGRVPLDYLDASDAFRARAAFANAQQLLAEAEAKSDQKKRHAIAFRPYPELVEAPDKGHYSPDSRRRKIAQYLEQRDVASAEELSRHLVEIALRASNYFQKYDWLLLCTIVTLGYTGFMAYIGVNIVLDGRYGVDQSAHRSSLLSFLPPLAFILLAARFAVERAPVAYYLYAVFPAFFWHQVFRQAGPLIASVSSEGDQALRQGSNTTLSRLVRDSVLVLVAIEAMAYGYSDRRAFAAIAYGMGMSWPTLMLPTSFKVKEEKLLQVWRAVMALVGVFPLLPVEKGESLLTICAGTVALIAIIGATLRFLASPSSPTWNRTRRFLLAEVVLTGLSAAVTCSSATSLRLKQGLPPVNQAAGWTVLATASALPILHGRPRAQPVFERLAVLLAAFCPVFVILSLSYEALFYAVYSAALVTWVTVESRLSASTSPKEGKFAAPVGALQLVHVRVSLFFLAFFNLGFFGCGNVASISSFYLEPVYRLMTIFAPFPMGALLLYKLLIPFVALAAVSSVINRRLHLPPLSLFAIGSLLSEVLTITFFFRVTDTGSWLEIGSSITNFVICSLLGLFSSVLLAGGEYMLAGTTG</sequence>
<dbReference type="GO" id="GO:0005789">
    <property type="term" value="C:endoplasmic reticulum membrane"/>
    <property type="evidence" value="ECO:0007669"/>
    <property type="project" value="UniProtKB-SubCell"/>
</dbReference>
<keyword evidence="11" id="KW-0325">Glycoprotein</keyword>
<feature type="transmembrane region" description="Helical" evidence="14">
    <location>
        <begin position="825"/>
        <end position="848"/>
    </location>
</feature>
<dbReference type="Gene3D" id="3.40.720.10">
    <property type="entry name" value="Alkaline Phosphatase, subunit A"/>
    <property type="match status" value="1"/>
</dbReference>
<keyword evidence="6 14" id="KW-0808">Transferase</keyword>
<dbReference type="SUPFAM" id="SSF53649">
    <property type="entry name" value="Alkaline phosphatase-like"/>
    <property type="match status" value="1"/>
</dbReference>
<dbReference type="FunFam" id="3.40.720.10:FF:000015">
    <property type="entry name" value="GPI ethanolamine phosphate transferase 1"/>
    <property type="match status" value="1"/>
</dbReference>
<keyword evidence="12" id="KW-0961">Cell wall biogenesis/degradation</keyword>
<feature type="domain" description="GPI ethanolamine phosphate transferase 1 C-terminal" evidence="15">
    <location>
        <begin position="470"/>
        <end position="921"/>
    </location>
</feature>
<gene>
    <name evidence="16" type="ORF">BMF94_5794</name>
</gene>
<evidence type="ECO:0000259" key="15">
    <source>
        <dbReference type="Pfam" id="PF04987"/>
    </source>
</evidence>
<dbReference type="CDD" id="cd16020">
    <property type="entry name" value="GPI_EPT_1"/>
    <property type="match status" value="1"/>
</dbReference>
<dbReference type="Proteomes" id="UP000237144">
    <property type="component" value="Unassembled WGS sequence"/>
</dbReference>
<evidence type="ECO:0000256" key="10">
    <source>
        <dbReference type="ARBA" id="ARBA00023136"/>
    </source>
</evidence>
<feature type="transmembrane region" description="Helical" evidence="14">
    <location>
        <begin position="609"/>
        <end position="627"/>
    </location>
</feature>
<organism evidence="16 17">
    <name type="scientific">Rhodotorula taiwanensis</name>
    <dbReference type="NCBI Taxonomy" id="741276"/>
    <lineage>
        <taxon>Eukaryota</taxon>
        <taxon>Fungi</taxon>
        <taxon>Dikarya</taxon>
        <taxon>Basidiomycota</taxon>
        <taxon>Pucciniomycotina</taxon>
        <taxon>Microbotryomycetes</taxon>
        <taxon>Sporidiobolales</taxon>
        <taxon>Sporidiobolaceae</taxon>
        <taxon>Rhodotorula</taxon>
    </lineage>
</organism>
<dbReference type="EC" id="2.-.-.-" evidence="14"/>
<protein>
    <recommendedName>
        <fullName evidence="4 14">GPI ethanolamine phosphate transferase 1</fullName>
        <ecNumber evidence="14">2.-.-.-</ecNumber>
    </recommendedName>
</protein>
<evidence type="ECO:0000256" key="12">
    <source>
        <dbReference type="ARBA" id="ARBA00023316"/>
    </source>
</evidence>
<comment type="pathway">
    <text evidence="2 14">Glycolipid biosynthesis; glycosylphosphatidylinositol-anchor biosynthesis.</text>
</comment>
<dbReference type="GO" id="GO:0006506">
    <property type="term" value="P:GPI anchor biosynthetic process"/>
    <property type="evidence" value="ECO:0007669"/>
    <property type="project" value="UniProtKB-UniPathway"/>
</dbReference>
<feature type="transmembrane region" description="Helical" evidence="14">
    <location>
        <begin position="639"/>
        <end position="655"/>
    </location>
</feature>
<dbReference type="UniPathway" id="UPA00196"/>
<feature type="transmembrane region" description="Helical" evidence="14">
    <location>
        <begin position="661"/>
        <end position="683"/>
    </location>
</feature>
<comment type="subcellular location">
    <subcellularLocation>
        <location evidence="1 14">Endoplasmic reticulum membrane</location>
        <topology evidence="1 14">Multi-pass membrane protein</topology>
    </subcellularLocation>
</comment>
<reference evidence="16 17" key="1">
    <citation type="journal article" date="2018" name="Front. Microbiol.">
        <title>Prospects for Fungal Bioremediation of Acidic Radioactive Waste Sites: Characterization and Genome Sequence of Rhodotorula taiwanensis MD1149.</title>
        <authorList>
            <person name="Tkavc R."/>
            <person name="Matrosova V.Y."/>
            <person name="Grichenko O.E."/>
            <person name="Gostincar C."/>
            <person name="Volpe R.P."/>
            <person name="Klimenkova P."/>
            <person name="Gaidamakova E.K."/>
            <person name="Zhou C.E."/>
            <person name="Stewart B.J."/>
            <person name="Lyman M.G."/>
            <person name="Malfatti S.A."/>
            <person name="Rubinfeld B."/>
            <person name="Courtot M."/>
            <person name="Singh J."/>
            <person name="Dalgard C.L."/>
            <person name="Hamilton T."/>
            <person name="Frey K.G."/>
            <person name="Gunde-Cimerman N."/>
            <person name="Dugan L."/>
            <person name="Daly M.J."/>
        </authorList>
    </citation>
    <scope>NUCLEOTIDE SEQUENCE [LARGE SCALE GENOMIC DNA]</scope>
    <source>
        <strain evidence="16 17">MD1149</strain>
    </source>
</reference>
<feature type="transmembrane region" description="Helical" evidence="14">
    <location>
        <begin position="754"/>
        <end position="772"/>
    </location>
</feature>
<dbReference type="OrthoDB" id="2748310at2759"/>
<evidence type="ECO:0000313" key="17">
    <source>
        <dbReference type="Proteomes" id="UP000237144"/>
    </source>
</evidence>
<dbReference type="GO" id="GO:0071555">
    <property type="term" value="P:cell wall organization"/>
    <property type="evidence" value="ECO:0007669"/>
    <property type="project" value="UniProtKB-KW"/>
</dbReference>
<feature type="transmembrane region" description="Helical" evidence="14">
    <location>
        <begin position="513"/>
        <end position="533"/>
    </location>
</feature>
<dbReference type="GO" id="GO:0051377">
    <property type="term" value="F:mannose-ethanolamine phosphotransferase activity"/>
    <property type="evidence" value="ECO:0007669"/>
    <property type="project" value="UniProtKB-UniRule"/>
</dbReference>
<comment type="caution">
    <text evidence="16">The sequence shown here is derived from an EMBL/GenBank/DDBJ whole genome shotgun (WGS) entry which is preliminary data.</text>
</comment>
<feature type="transmembrane region" description="Helical" evidence="14">
    <location>
        <begin position="868"/>
        <end position="886"/>
    </location>
</feature>
<dbReference type="InterPro" id="IPR037671">
    <property type="entry name" value="PIGN_N"/>
</dbReference>
<evidence type="ECO:0000256" key="2">
    <source>
        <dbReference type="ARBA" id="ARBA00004687"/>
    </source>
</evidence>
<keyword evidence="17" id="KW-1185">Reference proteome</keyword>
<dbReference type="PANTHER" id="PTHR12250:SF0">
    <property type="entry name" value="GPI ETHANOLAMINE PHOSPHATE TRANSFERASE 1"/>
    <property type="match status" value="1"/>
</dbReference>
<feature type="transmembrane region" description="Helical" evidence="14">
    <location>
        <begin position="695"/>
        <end position="718"/>
    </location>
</feature>
<evidence type="ECO:0000256" key="7">
    <source>
        <dbReference type="ARBA" id="ARBA00022692"/>
    </source>
</evidence>
<dbReference type="InterPro" id="IPR017852">
    <property type="entry name" value="GPI_EtnP_transferase_1_C"/>
</dbReference>
<keyword evidence="10 14" id="KW-0472">Membrane</keyword>
<evidence type="ECO:0000313" key="16">
    <source>
        <dbReference type="EMBL" id="POY71481.1"/>
    </source>
</evidence>
<dbReference type="EMBL" id="PJQD01000085">
    <property type="protein sequence ID" value="POY71481.1"/>
    <property type="molecule type" value="Genomic_DNA"/>
</dbReference>
<dbReference type="Pfam" id="PF04987">
    <property type="entry name" value="PigN"/>
    <property type="match status" value="1"/>
</dbReference>
<evidence type="ECO:0000256" key="3">
    <source>
        <dbReference type="ARBA" id="ARBA00008400"/>
    </source>
</evidence>
<feature type="transmembrane region" description="Helical" evidence="14">
    <location>
        <begin position="539"/>
        <end position="556"/>
    </location>
</feature>
<keyword evidence="7 14" id="KW-0812">Transmembrane</keyword>
<evidence type="ECO:0000256" key="8">
    <source>
        <dbReference type="ARBA" id="ARBA00022824"/>
    </source>
</evidence>
<dbReference type="InterPro" id="IPR007070">
    <property type="entry name" value="GPI_EtnP_transferase_1"/>
</dbReference>
<dbReference type="AlphaFoldDB" id="A0A2S5B449"/>
<dbReference type="Pfam" id="PF01663">
    <property type="entry name" value="Phosphodiest"/>
    <property type="match status" value="1"/>
</dbReference>
<comment type="function">
    <text evidence="13 14">Ethanolamine phosphate transferase involved in glycosylphosphatidylinositol-anchor biosynthesis. Transfers ethanolamine phosphate to the first alpha-1,4-linked mannose of the glycosylphosphatidylinositol precursor of GPI-anchor.</text>
</comment>
<name>A0A2S5B449_9BASI</name>
<evidence type="ECO:0000256" key="9">
    <source>
        <dbReference type="ARBA" id="ARBA00022989"/>
    </source>
</evidence>
<feature type="transmembrane region" description="Helical" evidence="14">
    <location>
        <begin position="898"/>
        <end position="917"/>
    </location>
</feature>
<accession>A0A2S5B449</accession>
<keyword evidence="9 14" id="KW-1133">Transmembrane helix</keyword>
<evidence type="ECO:0000256" key="4">
    <source>
        <dbReference type="ARBA" id="ARBA00020831"/>
    </source>
</evidence>
<feature type="transmembrane region" description="Helical" evidence="14">
    <location>
        <begin position="477"/>
        <end position="501"/>
    </location>
</feature>
<comment type="similarity">
    <text evidence="3 14">Belongs to the PIGG/PIGN/PIGO family. PIGN subfamily.</text>
</comment>
<keyword evidence="8 14" id="KW-0256">Endoplasmic reticulum</keyword>
<dbReference type="InterPro" id="IPR002591">
    <property type="entry name" value="Phosphodiest/P_Trfase"/>
</dbReference>